<dbReference type="AlphaFoldDB" id="A0A540VBG5"/>
<feature type="transmembrane region" description="Helical" evidence="9">
    <location>
        <begin position="93"/>
        <end position="112"/>
    </location>
</feature>
<evidence type="ECO:0000256" key="6">
    <source>
        <dbReference type="ARBA" id="ARBA00022989"/>
    </source>
</evidence>
<dbReference type="OrthoDB" id="9794165at2"/>
<evidence type="ECO:0000256" key="9">
    <source>
        <dbReference type="SAM" id="Phobius"/>
    </source>
</evidence>
<keyword evidence="11" id="KW-1185">Reference proteome</keyword>
<evidence type="ECO:0000313" key="10">
    <source>
        <dbReference type="EMBL" id="TQE94072.1"/>
    </source>
</evidence>
<dbReference type="EMBL" id="VIGC01000028">
    <property type="protein sequence ID" value="TQE94072.1"/>
    <property type="molecule type" value="Genomic_DNA"/>
</dbReference>
<feature type="transmembrane region" description="Helical" evidence="9">
    <location>
        <begin position="34"/>
        <end position="52"/>
    </location>
</feature>
<dbReference type="PANTHER" id="PTHR30574:SF1">
    <property type="entry name" value="SULPHUR TRANSPORT DOMAIN-CONTAINING PROTEIN"/>
    <property type="match status" value="1"/>
</dbReference>
<keyword evidence="5 9" id="KW-0812">Transmembrane</keyword>
<reference evidence="10 11" key="1">
    <citation type="submission" date="2019-06" db="EMBL/GenBank/DDBJ databases">
        <title>Genome sequence of Litorilinea aerophila BAA-2444.</title>
        <authorList>
            <person name="Maclea K.S."/>
            <person name="Maurais E.G."/>
            <person name="Iannazzi L.C."/>
        </authorList>
    </citation>
    <scope>NUCLEOTIDE SEQUENCE [LARGE SCALE GENOMIC DNA]</scope>
    <source>
        <strain evidence="10 11">ATCC BAA-2444</strain>
    </source>
</reference>
<comment type="subcellular location">
    <subcellularLocation>
        <location evidence="1">Cell inner membrane</location>
        <topology evidence="1">Multi-pass membrane protein</topology>
    </subcellularLocation>
</comment>
<dbReference type="InParanoid" id="A0A540VBG5"/>
<feature type="transmembrane region" description="Helical" evidence="9">
    <location>
        <begin position="206"/>
        <end position="229"/>
    </location>
</feature>
<dbReference type="PANTHER" id="PTHR30574">
    <property type="entry name" value="INNER MEMBRANE PROTEIN YEDE"/>
    <property type="match status" value="1"/>
</dbReference>
<evidence type="ECO:0000256" key="7">
    <source>
        <dbReference type="ARBA" id="ARBA00023136"/>
    </source>
</evidence>
<dbReference type="Proteomes" id="UP000317371">
    <property type="component" value="Unassembled WGS sequence"/>
</dbReference>
<feature type="transmembrane region" description="Helical" evidence="9">
    <location>
        <begin position="58"/>
        <end position="81"/>
    </location>
</feature>
<dbReference type="InterPro" id="IPR007272">
    <property type="entry name" value="Sulf_transp_TsuA/YedE"/>
</dbReference>
<feature type="transmembrane region" description="Helical" evidence="9">
    <location>
        <begin position="399"/>
        <end position="418"/>
    </location>
</feature>
<keyword evidence="2" id="KW-0813">Transport</keyword>
<feature type="transmembrane region" description="Helical" evidence="9">
    <location>
        <begin position="368"/>
        <end position="393"/>
    </location>
</feature>
<sequence>MSSNLERNRPTGWQALACSLGYEEGIRLAAHVRMGLLATLAALAILLMASAVGGEMGLFWAFGLAFGFVLQRSRFCFASAFRDIFLLRHGRNMKGVLVGLAVATVGFALLMSKQVPNPSLGILPPSANVLPLGWHVVLGGLLFGLGMVVAGGCVSGSIYRMGEGYVASWVSFGGIMVGLLVAGYTWNWWWDHQIASGARLWLPAYVGHGGAVALTLVGLAAVYLLVLWWESRGGLVIPDLPFRGSDEETFAARLNDALRRVFVHGWTATVGGAVLGGLNVLLFLASHPWGFTGEVSRWVIGFTNWLGVGPGELAGAANLPGCALELGDGGILHHMLFLVWGMVFGSFIAALFAGEFKIRLPRQKSRYVQALGGGVVMGYGAGIAMGCTIGAFFSAIPSLAVNGWVFAVFLAMGAWLGTQVIQRIQ</sequence>
<dbReference type="Pfam" id="PF04143">
    <property type="entry name" value="Sulf_transp"/>
    <property type="match status" value="1"/>
</dbReference>
<comment type="similarity">
    <text evidence="8">Belongs to the TsuA/YedE (TC 9.B.102) family.</text>
</comment>
<keyword evidence="6 9" id="KW-1133">Transmembrane helix</keyword>
<evidence type="ECO:0000256" key="3">
    <source>
        <dbReference type="ARBA" id="ARBA00022475"/>
    </source>
</evidence>
<evidence type="ECO:0000256" key="5">
    <source>
        <dbReference type="ARBA" id="ARBA00022692"/>
    </source>
</evidence>
<proteinExistence type="inferred from homology"/>
<protein>
    <submittedName>
        <fullName evidence="10">YeeE/YedE family protein</fullName>
    </submittedName>
</protein>
<comment type="caution">
    <text evidence="10">The sequence shown here is derived from an EMBL/GenBank/DDBJ whole genome shotgun (WGS) entry which is preliminary data.</text>
</comment>
<evidence type="ECO:0000256" key="4">
    <source>
        <dbReference type="ARBA" id="ARBA00022519"/>
    </source>
</evidence>
<feature type="transmembrane region" description="Helical" evidence="9">
    <location>
        <begin position="132"/>
        <end position="154"/>
    </location>
</feature>
<keyword evidence="3" id="KW-1003">Cell membrane</keyword>
<keyword evidence="4" id="KW-0997">Cell inner membrane</keyword>
<evidence type="ECO:0000256" key="2">
    <source>
        <dbReference type="ARBA" id="ARBA00022448"/>
    </source>
</evidence>
<feature type="transmembrane region" description="Helical" evidence="9">
    <location>
        <begin position="261"/>
        <end position="285"/>
    </location>
</feature>
<keyword evidence="7 9" id="KW-0472">Membrane</keyword>
<feature type="transmembrane region" description="Helical" evidence="9">
    <location>
        <begin position="335"/>
        <end position="356"/>
    </location>
</feature>
<dbReference type="GO" id="GO:0005886">
    <property type="term" value="C:plasma membrane"/>
    <property type="evidence" value="ECO:0007669"/>
    <property type="project" value="UniProtKB-SubCell"/>
</dbReference>
<organism evidence="10 11">
    <name type="scientific">Litorilinea aerophila</name>
    <dbReference type="NCBI Taxonomy" id="1204385"/>
    <lineage>
        <taxon>Bacteria</taxon>
        <taxon>Bacillati</taxon>
        <taxon>Chloroflexota</taxon>
        <taxon>Caldilineae</taxon>
        <taxon>Caldilineales</taxon>
        <taxon>Caldilineaceae</taxon>
        <taxon>Litorilinea</taxon>
    </lineage>
</organism>
<name>A0A540VBG5_9CHLR</name>
<gene>
    <name evidence="10" type="ORF">FKZ61_18460</name>
</gene>
<accession>A0A540VBG5</accession>
<feature type="transmembrane region" description="Helical" evidence="9">
    <location>
        <begin position="166"/>
        <end position="186"/>
    </location>
</feature>
<evidence type="ECO:0000313" key="11">
    <source>
        <dbReference type="Proteomes" id="UP000317371"/>
    </source>
</evidence>
<evidence type="ECO:0000256" key="8">
    <source>
        <dbReference type="ARBA" id="ARBA00035655"/>
    </source>
</evidence>
<dbReference type="RefSeq" id="WP_141611639.1">
    <property type="nucleotide sequence ID" value="NZ_VIGC02000028.1"/>
</dbReference>
<evidence type="ECO:0000256" key="1">
    <source>
        <dbReference type="ARBA" id="ARBA00004429"/>
    </source>
</evidence>